<accession>A0A852U570</accession>
<dbReference type="EMBL" id="JACCCC010000001">
    <property type="protein sequence ID" value="NYE50757.1"/>
    <property type="molecule type" value="Genomic_DNA"/>
</dbReference>
<evidence type="ECO:0000313" key="2">
    <source>
        <dbReference type="Proteomes" id="UP000589036"/>
    </source>
</evidence>
<proteinExistence type="predicted"/>
<dbReference type="AlphaFoldDB" id="A0A852U570"/>
<protein>
    <submittedName>
        <fullName evidence="1">Uncharacterized protein</fullName>
    </submittedName>
</protein>
<evidence type="ECO:0000313" key="1">
    <source>
        <dbReference type="EMBL" id="NYE50757.1"/>
    </source>
</evidence>
<name>A0A852U570_9ACTN</name>
<sequence length="45" mass="4456">MPLGNAPRSIAVGGPRHEAQVVARGASMGGDAAVAFAGAARRVRV</sequence>
<dbReference type="Proteomes" id="UP000589036">
    <property type="component" value="Unassembled WGS sequence"/>
</dbReference>
<gene>
    <name evidence="1" type="ORF">HDA32_005877</name>
</gene>
<reference evidence="1 2" key="1">
    <citation type="submission" date="2020-07" db="EMBL/GenBank/DDBJ databases">
        <title>Sequencing the genomes of 1000 actinobacteria strains.</title>
        <authorList>
            <person name="Klenk H.-P."/>
        </authorList>
    </citation>
    <scope>NUCLEOTIDE SEQUENCE [LARGE SCALE GENOMIC DNA]</scope>
    <source>
        <strain evidence="1 2">CXB654</strain>
    </source>
</reference>
<organism evidence="1 2">
    <name type="scientific">Spinactinospora alkalitolerans</name>
    <dbReference type="NCBI Taxonomy" id="687207"/>
    <lineage>
        <taxon>Bacteria</taxon>
        <taxon>Bacillati</taxon>
        <taxon>Actinomycetota</taxon>
        <taxon>Actinomycetes</taxon>
        <taxon>Streptosporangiales</taxon>
        <taxon>Nocardiopsidaceae</taxon>
        <taxon>Spinactinospora</taxon>
    </lineage>
</organism>
<keyword evidence="2" id="KW-1185">Reference proteome</keyword>
<comment type="caution">
    <text evidence="1">The sequence shown here is derived from an EMBL/GenBank/DDBJ whole genome shotgun (WGS) entry which is preliminary data.</text>
</comment>